<name>A0A0K2U170_LEPSM</name>
<dbReference type="EMBL" id="HACA01014020">
    <property type="protein sequence ID" value="CDW31381.1"/>
    <property type="molecule type" value="Transcribed_RNA"/>
</dbReference>
<feature type="non-terminal residue" evidence="1">
    <location>
        <position position="1"/>
    </location>
</feature>
<proteinExistence type="predicted"/>
<organism evidence="1">
    <name type="scientific">Lepeophtheirus salmonis</name>
    <name type="common">Salmon louse</name>
    <name type="synonym">Caligus salmonis</name>
    <dbReference type="NCBI Taxonomy" id="72036"/>
    <lineage>
        <taxon>Eukaryota</taxon>
        <taxon>Metazoa</taxon>
        <taxon>Ecdysozoa</taxon>
        <taxon>Arthropoda</taxon>
        <taxon>Crustacea</taxon>
        <taxon>Multicrustacea</taxon>
        <taxon>Hexanauplia</taxon>
        <taxon>Copepoda</taxon>
        <taxon>Siphonostomatoida</taxon>
        <taxon>Caligidae</taxon>
        <taxon>Lepeophtheirus</taxon>
    </lineage>
</organism>
<evidence type="ECO:0000313" key="1">
    <source>
        <dbReference type="EMBL" id="CDW31381.1"/>
    </source>
</evidence>
<protein>
    <submittedName>
        <fullName evidence="1">Uncharacterized protein</fullName>
    </submittedName>
</protein>
<dbReference type="AlphaFoldDB" id="A0A0K2U170"/>
<accession>A0A0K2U170</accession>
<reference evidence="1" key="1">
    <citation type="submission" date="2014-05" db="EMBL/GenBank/DDBJ databases">
        <authorList>
            <person name="Chronopoulou M."/>
        </authorList>
    </citation>
    <scope>NUCLEOTIDE SEQUENCE</scope>
    <source>
        <tissue evidence="1">Whole organism</tissue>
    </source>
</reference>
<sequence length="70" mass="8339">QCNHYFLFWRKTNCSPTKYFGYSNHHDHVSENDVITRPGTFCPRYKKTVGHLKCNIILKLCFSKTKGWEI</sequence>